<dbReference type="AlphaFoldDB" id="A0A6I3M6Z4"/>
<comment type="caution">
    <text evidence="3">The sequence shown here is derived from an EMBL/GenBank/DDBJ whole genome shotgun (WGS) entry which is preliminary data.</text>
</comment>
<feature type="signal peptide" evidence="2">
    <location>
        <begin position="1"/>
        <end position="50"/>
    </location>
</feature>
<protein>
    <submittedName>
        <fullName evidence="3">Uncharacterized protein</fullName>
    </submittedName>
</protein>
<feature type="chain" id="PRO_5026230981" evidence="2">
    <location>
        <begin position="51"/>
        <end position="178"/>
    </location>
</feature>
<gene>
    <name evidence="3" type="ORF">GJ743_06090</name>
</gene>
<accession>A0A6I3M6Z4</accession>
<keyword evidence="2" id="KW-0732">Signal</keyword>
<evidence type="ECO:0000313" key="3">
    <source>
        <dbReference type="EMBL" id="MTH67942.1"/>
    </source>
</evidence>
<organism evidence="3 4">
    <name type="scientific">Agromyces bracchium</name>
    <dbReference type="NCBI Taxonomy" id="88376"/>
    <lineage>
        <taxon>Bacteria</taxon>
        <taxon>Bacillati</taxon>
        <taxon>Actinomycetota</taxon>
        <taxon>Actinomycetes</taxon>
        <taxon>Micrococcales</taxon>
        <taxon>Microbacteriaceae</taxon>
        <taxon>Agromyces</taxon>
    </lineage>
</organism>
<dbReference type="Proteomes" id="UP000433071">
    <property type="component" value="Unassembled WGS sequence"/>
</dbReference>
<evidence type="ECO:0000256" key="1">
    <source>
        <dbReference type="SAM" id="MobiDB-lite"/>
    </source>
</evidence>
<sequence>MLLQRSGDALNDLNTEPNGDARGMSRRSLAKAAAWSVPAVLVAAPAPAYAASAGTSSASVVGSCAGSGATGTISVTLPNLPVGSVVQIVLSHSGQGGFTATPNFTPTSQSGTTYTITGTGTTFVGEFSINFNLGNNQHGTVTATVTAVSGVAIEGDTAGFVTKRRDGGSQNYNQCSAG</sequence>
<dbReference type="PROSITE" id="PS51318">
    <property type="entry name" value="TAT"/>
    <property type="match status" value="1"/>
</dbReference>
<keyword evidence="4" id="KW-1185">Reference proteome</keyword>
<feature type="region of interest" description="Disordered" evidence="1">
    <location>
        <begin position="1"/>
        <end position="25"/>
    </location>
</feature>
<reference evidence="3 4" key="1">
    <citation type="submission" date="2019-11" db="EMBL/GenBank/DDBJ databases">
        <title>Agromyces kandeliae sp. nov., isolated from mangrove soil.</title>
        <authorList>
            <person name="Wang R."/>
        </authorList>
    </citation>
    <scope>NUCLEOTIDE SEQUENCE [LARGE SCALE GENOMIC DNA]</scope>
    <source>
        <strain evidence="3 4">JCM 11433</strain>
    </source>
</reference>
<evidence type="ECO:0000256" key="2">
    <source>
        <dbReference type="SAM" id="SignalP"/>
    </source>
</evidence>
<name>A0A6I3M6Z4_9MICO</name>
<dbReference type="RefSeq" id="WP_155051008.1">
    <property type="nucleotide sequence ID" value="NZ_BAAAIB010000001.1"/>
</dbReference>
<dbReference type="OrthoDB" id="9947122at2"/>
<dbReference type="InterPro" id="IPR006311">
    <property type="entry name" value="TAT_signal"/>
</dbReference>
<proteinExistence type="predicted"/>
<dbReference type="EMBL" id="WMLB01000017">
    <property type="protein sequence ID" value="MTH67942.1"/>
    <property type="molecule type" value="Genomic_DNA"/>
</dbReference>
<evidence type="ECO:0000313" key="4">
    <source>
        <dbReference type="Proteomes" id="UP000433071"/>
    </source>
</evidence>